<evidence type="ECO:0000313" key="3">
    <source>
        <dbReference type="Proteomes" id="UP001198151"/>
    </source>
</evidence>
<feature type="domain" description="Lipoyl-binding" evidence="1">
    <location>
        <begin position="2"/>
        <end position="77"/>
    </location>
</feature>
<name>A0ABS8FWQ4_9FIRM</name>
<dbReference type="Pfam" id="PF00364">
    <property type="entry name" value="Biotin_lipoyl"/>
    <property type="match status" value="1"/>
</dbReference>
<dbReference type="Gene3D" id="2.40.50.100">
    <property type="match status" value="1"/>
</dbReference>
<dbReference type="PROSITE" id="PS50968">
    <property type="entry name" value="BIOTINYL_LIPOYL"/>
    <property type="match status" value="1"/>
</dbReference>
<accession>A0ABS8FWQ4</accession>
<organism evidence="2 3">
    <name type="scientific">Ruminococcus turbiniformis</name>
    <dbReference type="NCBI Taxonomy" id="2881258"/>
    <lineage>
        <taxon>Bacteria</taxon>
        <taxon>Bacillati</taxon>
        <taxon>Bacillota</taxon>
        <taxon>Clostridia</taxon>
        <taxon>Eubacteriales</taxon>
        <taxon>Oscillospiraceae</taxon>
        <taxon>Ruminococcus</taxon>
    </lineage>
</organism>
<sequence>MVKVFKLPRMGATMKEGTVAKYLVKEGDKVSEGDALYEVTTDKITNQAESDMDGYVRKLLVEEGTKVPCQTPVLIVSEEETEDISAYL</sequence>
<evidence type="ECO:0000259" key="1">
    <source>
        <dbReference type="PROSITE" id="PS50968"/>
    </source>
</evidence>
<keyword evidence="3" id="KW-1185">Reference proteome</keyword>
<evidence type="ECO:0000313" key="2">
    <source>
        <dbReference type="EMBL" id="MCC2254487.1"/>
    </source>
</evidence>
<dbReference type="InterPro" id="IPR011053">
    <property type="entry name" value="Single_hybrid_motif"/>
</dbReference>
<dbReference type="Proteomes" id="UP001198151">
    <property type="component" value="Unassembled WGS sequence"/>
</dbReference>
<comment type="caution">
    <text evidence="2">The sequence shown here is derived from an EMBL/GenBank/DDBJ whole genome shotgun (WGS) entry which is preliminary data.</text>
</comment>
<gene>
    <name evidence="2" type="ORF">LKD70_08660</name>
</gene>
<dbReference type="SUPFAM" id="SSF51230">
    <property type="entry name" value="Single hybrid motif"/>
    <property type="match status" value="1"/>
</dbReference>
<dbReference type="InterPro" id="IPR000089">
    <property type="entry name" value="Biotin_lipoyl"/>
</dbReference>
<dbReference type="PANTHER" id="PTHR23151:SF90">
    <property type="entry name" value="DIHYDROLIPOYLLYSINE-RESIDUE ACETYLTRANSFERASE COMPONENT OF PYRUVATE DEHYDROGENASE COMPLEX, MITOCHONDRIAL-RELATED"/>
    <property type="match status" value="1"/>
</dbReference>
<dbReference type="EMBL" id="JAJEQX010000013">
    <property type="protein sequence ID" value="MCC2254487.1"/>
    <property type="molecule type" value="Genomic_DNA"/>
</dbReference>
<dbReference type="PANTHER" id="PTHR23151">
    <property type="entry name" value="DIHYDROLIPOAMIDE ACETYL/SUCCINYL-TRANSFERASE-RELATED"/>
    <property type="match status" value="1"/>
</dbReference>
<dbReference type="InterPro" id="IPR045257">
    <property type="entry name" value="E2/Pdx1"/>
</dbReference>
<reference evidence="2 3" key="1">
    <citation type="submission" date="2021-10" db="EMBL/GenBank/DDBJ databases">
        <title>Anaerobic single-cell dispensing facilitates the cultivation of human gut bacteria.</title>
        <authorList>
            <person name="Afrizal A."/>
        </authorList>
    </citation>
    <scope>NUCLEOTIDE SEQUENCE [LARGE SCALE GENOMIC DNA]</scope>
    <source>
        <strain evidence="2 3">CLA-AA-H200</strain>
    </source>
</reference>
<proteinExistence type="predicted"/>
<dbReference type="CDD" id="cd06849">
    <property type="entry name" value="lipoyl_domain"/>
    <property type="match status" value="1"/>
</dbReference>
<dbReference type="RefSeq" id="WP_227707628.1">
    <property type="nucleotide sequence ID" value="NZ_JAJEQX010000013.1"/>
</dbReference>
<protein>
    <submittedName>
        <fullName evidence="2">Biotin/lipoyl-binding protein</fullName>
    </submittedName>
</protein>